<dbReference type="GO" id="GO:0005524">
    <property type="term" value="F:ATP binding"/>
    <property type="evidence" value="ECO:0007669"/>
    <property type="project" value="InterPro"/>
</dbReference>
<dbReference type="CDD" id="cd00180">
    <property type="entry name" value="PKc"/>
    <property type="match status" value="1"/>
</dbReference>
<accession>A0A4Z1NYW8</accession>
<dbReference type="AlphaFoldDB" id="A0A4Z1NYW8"/>
<dbReference type="Proteomes" id="UP000298493">
    <property type="component" value="Unassembled WGS sequence"/>
</dbReference>
<dbReference type="PANTHER" id="PTHR24359:SF1">
    <property type="entry name" value="INHIBITOR OF NUCLEAR FACTOR KAPPA-B KINASE EPSILON SUBUNIT HOMOLOG 1-RELATED"/>
    <property type="match status" value="1"/>
</dbReference>
<dbReference type="InterPro" id="IPR011009">
    <property type="entry name" value="Kinase-like_dom_sf"/>
</dbReference>
<feature type="region of interest" description="Disordered" evidence="1">
    <location>
        <begin position="572"/>
        <end position="648"/>
    </location>
</feature>
<dbReference type="InterPro" id="IPR000719">
    <property type="entry name" value="Prot_kinase_dom"/>
</dbReference>
<dbReference type="PROSITE" id="PS00108">
    <property type="entry name" value="PROTEIN_KINASE_ST"/>
    <property type="match status" value="1"/>
</dbReference>
<comment type="caution">
    <text evidence="3">The sequence shown here is derived from an EMBL/GenBank/DDBJ whole genome shotgun (WGS) entry which is preliminary data.</text>
</comment>
<dbReference type="SUPFAM" id="SSF56112">
    <property type="entry name" value="Protein kinase-like (PK-like)"/>
    <property type="match status" value="1"/>
</dbReference>
<proteinExistence type="predicted"/>
<evidence type="ECO:0000313" key="3">
    <source>
        <dbReference type="EMBL" id="TID16434.1"/>
    </source>
</evidence>
<name>A0A4Z1NYW8_9PEZI</name>
<feature type="domain" description="Protein kinase" evidence="2">
    <location>
        <begin position="171"/>
        <end position="553"/>
    </location>
</feature>
<dbReference type="STRING" id="86259.A0A4Z1NYW8"/>
<gene>
    <name evidence="3" type="ORF">E6O75_ATG11552</name>
</gene>
<organism evidence="3 4">
    <name type="scientific">Venturia nashicola</name>
    <dbReference type="NCBI Taxonomy" id="86259"/>
    <lineage>
        <taxon>Eukaryota</taxon>
        <taxon>Fungi</taxon>
        <taxon>Dikarya</taxon>
        <taxon>Ascomycota</taxon>
        <taxon>Pezizomycotina</taxon>
        <taxon>Dothideomycetes</taxon>
        <taxon>Pleosporomycetidae</taxon>
        <taxon>Venturiales</taxon>
        <taxon>Venturiaceae</taxon>
        <taxon>Venturia</taxon>
    </lineage>
</organism>
<feature type="compositionally biased region" description="Polar residues" evidence="1">
    <location>
        <begin position="721"/>
        <end position="753"/>
    </location>
</feature>
<keyword evidence="4" id="KW-1185">Reference proteome</keyword>
<feature type="compositionally biased region" description="Polar residues" evidence="1">
    <location>
        <begin position="607"/>
        <end position="631"/>
    </location>
</feature>
<evidence type="ECO:0000313" key="4">
    <source>
        <dbReference type="Proteomes" id="UP000298493"/>
    </source>
</evidence>
<dbReference type="SMART" id="SM00220">
    <property type="entry name" value="S_TKc"/>
    <property type="match status" value="1"/>
</dbReference>
<dbReference type="PROSITE" id="PS50011">
    <property type="entry name" value="PROTEIN_KINASE_DOM"/>
    <property type="match status" value="1"/>
</dbReference>
<evidence type="ECO:0000256" key="1">
    <source>
        <dbReference type="SAM" id="MobiDB-lite"/>
    </source>
</evidence>
<feature type="compositionally biased region" description="Pro residues" evidence="1">
    <location>
        <begin position="578"/>
        <end position="590"/>
    </location>
</feature>
<sequence>MEPRSPRTSRLEIPDDRQQKLRSIEIGHITQALKDCMKRSKKDHKCFIIYNDIKAIWTIQRISTVLWPDTPDLATVQYVQNNMIMMLSCLIWIRSTSWLHELLGRLWDEAKKQYLLVDDKIPVDKEKLLFLPDDAKDAFYKDQYIFKPLVIQLSSLQRTQSVSAEWRLPFESTEKNVGSGGYGVVDKVVIPPGYIKNEEGNGYDRPYVIACKKFRKNEDFIKEKENIEILKESFTQHGNILLHLGTIEHGTTENGLQQYILLPYADFGDLQEFLNGGVVHEKLRYDFKTRFSKVSMVDIPVPLLTQCVGIADALNWLHGNITLSSGNRDMSCVHMDLKPSNILIMRDERSVVGKWKISDFGISVWKNRSAPNDPEVISVGDYVRRGETINTRPKRHAGTYQAPEVKLFEPTQDQSTPLTENQKGIGRKSDVWSFGCIATEVLAFALGGAQLVQKFGQLRCGNNRENDFFYEQYRDRSSVTTTYLSPRPNPLPISAFRVRQSVVQWLNSLDKDGRSTHNWIQCFVGTIKKILIVDLYARPSSQEVLKLVEHVREHTSSSKAEAFIPCGILSQRSETHPAPHPPSRLPPQPEPSLGRHAYDVPDISGPKVSNTTLPQSTPVSPSFSSMGSFNENPLRHSDPKGKRPVPGMALSDESFSIGQQIQSHAQHKNYDFFEERQAPHHQPHHIGGLPRFSKHDIIPEVAISDRIGTSTTPSRSGSGQAHKSQSTGTPSSTVGSRESQLSPARPKGSSQLNRVFGYQPPDNLHGLLINSKTARTIRRKPEIQTITSSSKSFSTKATAIAVNLSKDSVFDVAYLVQNTVHLFHANILHRGISATREFSLPQSRGWCDIAIGGDFVAIWGHLPGTGKLIHVCDVTAPSIRANVERKIDISLLTKVAVSQHGIAALLCHGTIYIVTIEDTPIVTPISGTKEQAFTDIAFNEDASLLFAWAFGSLRDSLYVWRCRKQQVRLQPEVQTHYNKDKSSSAAHTKIIPYNSYEGCLVYPPSKHIFPAQTGGSLPQLGTLHNRTNQVLLPDMQKGLMYQNHSLITIEKQMWHRPLLKEYQIEYKPTHILQGKGEPISKLESKCDANSAVQIIPASAHDDDSVSIVIYNLDRTVEWVKLEAT</sequence>
<keyword evidence="3" id="KW-0418">Kinase</keyword>
<dbReference type="PANTHER" id="PTHR24359">
    <property type="entry name" value="SERINE/THREONINE-PROTEIN KINASE SBK1"/>
    <property type="match status" value="1"/>
</dbReference>
<feature type="compositionally biased region" description="Low complexity" evidence="1">
    <location>
        <begin position="708"/>
        <end position="719"/>
    </location>
</feature>
<feature type="region of interest" description="Disordered" evidence="1">
    <location>
        <begin position="707"/>
        <end position="756"/>
    </location>
</feature>
<dbReference type="GO" id="GO:0004674">
    <property type="term" value="F:protein serine/threonine kinase activity"/>
    <property type="evidence" value="ECO:0007669"/>
    <property type="project" value="TreeGrafter"/>
</dbReference>
<evidence type="ECO:0000259" key="2">
    <source>
        <dbReference type="PROSITE" id="PS50011"/>
    </source>
</evidence>
<keyword evidence="3" id="KW-0808">Transferase</keyword>
<dbReference type="Gene3D" id="1.10.510.10">
    <property type="entry name" value="Transferase(Phosphotransferase) domain 1"/>
    <property type="match status" value="1"/>
</dbReference>
<dbReference type="Pfam" id="PF00069">
    <property type="entry name" value="Pkinase"/>
    <property type="match status" value="1"/>
</dbReference>
<reference evidence="3 4" key="1">
    <citation type="submission" date="2019-04" db="EMBL/GenBank/DDBJ databases">
        <title>High contiguity whole genome sequence and gene annotation resource for two Venturia nashicola isolates.</title>
        <authorList>
            <person name="Prokchorchik M."/>
            <person name="Won K."/>
            <person name="Lee Y."/>
            <person name="Choi E.D."/>
            <person name="Segonzac C."/>
            <person name="Sohn K.H."/>
        </authorList>
    </citation>
    <scope>NUCLEOTIDE SEQUENCE [LARGE SCALE GENOMIC DNA]</scope>
    <source>
        <strain evidence="3 4">PRI2</strain>
    </source>
</reference>
<dbReference type="InterPro" id="IPR008271">
    <property type="entry name" value="Ser/Thr_kinase_AS"/>
</dbReference>
<dbReference type="EMBL" id="SNSC02000018">
    <property type="protein sequence ID" value="TID16434.1"/>
    <property type="molecule type" value="Genomic_DNA"/>
</dbReference>
<protein>
    <submittedName>
        <fullName evidence="3">Kinase-like protein</fullName>
    </submittedName>
</protein>